<dbReference type="EMBL" id="JAGVSJ010000006">
    <property type="protein sequence ID" value="MBX8631586.1"/>
    <property type="molecule type" value="Genomic_DNA"/>
</dbReference>
<reference evidence="1" key="1">
    <citation type="submission" date="2021-04" db="EMBL/GenBank/DDBJ databases">
        <title>Genomic insights into ecological role and evolution of a novel Thermoplasmata order Candidatus Sysuiplasmatales.</title>
        <authorList>
            <person name="Yuan Y."/>
        </authorList>
    </citation>
    <scope>NUCLEOTIDE SEQUENCE</scope>
    <source>
        <strain evidence="1">YP2-bin.285</strain>
    </source>
</reference>
<evidence type="ECO:0000313" key="1">
    <source>
        <dbReference type="EMBL" id="MBX8631586.1"/>
    </source>
</evidence>
<name>A0A8J7YNU1_9ARCH</name>
<sequence length="100" mass="11462">MAEFRCHQCSKIMGTGEKFTFVRKGPVHLDCLVSSKRKEIAEEKVQELKLLSSVLESELQHLVNLLSRKADDEKLDTVIKNKIKEMEKASGETTRLIFEL</sequence>
<gene>
    <name evidence="1" type="ORF">J9259_03570</name>
</gene>
<dbReference type="InterPro" id="IPR018686">
    <property type="entry name" value="DUF2175"/>
</dbReference>
<accession>A0A8J7YNU1</accession>
<comment type="caution">
    <text evidence="1">The sequence shown here is derived from an EMBL/GenBank/DDBJ whole genome shotgun (WGS) entry which is preliminary data.</text>
</comment>
<dbReference type="Proteomes" id="UP000716004">
    <property type="component" value="Unassembled WGS sequence"/>
</dbReference>
<dbReference type="AlphaFoldDB" id="A0A8J7YNU1"/>
<protein>
    <submittedName>
        <fullName evidence="1">DUF2175 family protein</fullName>
    </submittedName>
</protein>
<dbReference type="Pfam" id="PF09943">
    <property type="entry name" value="DUF2175"/>
    <property type="match status" value="1"/>
</dbReference>
<evidence type="ECO:0000313" key="2">
    <source>
        <dbReference type="Proteomes" id="UP000716004"/>
    </source>
</evidence>
<organism evidence="1 2">
    <name type="scientific">Candidatus Sysuiplasma superficiale</name>
    <dbReference type="NCBI Taxonomy" id="2823368"/>
    <lineage>
        <taxon>Archaea</taxon>
        <taxon>Methanobacteriati</taxon>
        <taxon>Thermoplasmatota</taxon>
        <taxon>Thermoplasmata</taxon>
        <taxon>Candidatus Sysuiplasmatales</taxon>
        <taxon>Candidatus Sysuiplasmataceae</taxon>
        <taxon>Candidatus Sysuiplasma</taxon>
    </lineage>
</organism>
<proteinExistence type="predicted"/>